<dbReference type="Pfam" id="PF04542">
    <property type="entry name" value="Sigma70_r2"/>
    <property type="match status" value="1"/>
</dbReference>
<dbReference type="InterPro" id="IPR014327">
    <property type="entry name" value="RNA_pol_sigma70_bacteroid"/>
</dbReference>
<name>A0A1G4G3L4_9BACT</name>
<evidence type="ECO:0000256" key="1">
    <source>
        <dbReference type="ARBA" id="ARBA00010641"/>
    </source>
</evidence>
<dbReference type="InterPro" id="IPR013324">
    <property type="entry name" value="RNA_pol_sigma_r3/r4-like"/>
</dbReference>
<dbReference type="SUPFAM" id="SSF88659">
    <property type="entry name" value="Sigma3 and sigma4 domains of RNA polymerase sigma factors"/>
    <property type="match status" value="1"/>
</dbReference>
<keyword evidence="8" id="KW-1185">Reference proteome</keyword>
<accession>A0A1G4G3L4</accession>
<dbReference type="Proteomes" id="UP000178485">
    <property type="component" value="Chromosome i"/>
</dbReference>
<dbReference type="AlphaFoldDB" id="A0A1G4G3L4"/>
<dbReference type="PANTHER" id="PTHR43133">
    <property type="entry name" value="RNA POLYMERASE ECF-TYPE SIGMA FACTO"/>
    <property type="match status" value="1"/>
</dbReference>
<dbReference type="GO" id="GO:0006352">
    <property type="term" value="P:DNA-templated transcription initiation"/>
    <property type="evidence" value="ECO:0007669"/>
    <property type="project" value="InterPro"/>
</dbReference>
<evidence type="ECO:0000313" key="7">
    <source>
        <dbReference type="EMBL" id="SCM55368.1"/>
    </source>
</evidence>
<dbReference type="Gene3D" id="1.10.10.10">
    <property type="entry name" value="Winged helix-like DNA-binding domain superfamily/Winged helix DNA-binding domain"/>
    <property type="match status" value="1"/>
</dbReference>
<dbReference type="InterPro" id="IPR013249">
    <property type="entry name" value="RNA_pol_sigma70_r4_t2"/>
</dbReference>
<dbReference type="Gene3D" id="1.10.1740.10">
    <property type="match status" value="1"/>
</dbReference>
<dbReference type="NCBIfam" id="TIGR02937">
    <property type="entry name" value="sigma70-ECF"/>
    <property type="match status" value="1"/>
</dbReference>
<keyword evidence="4" id="KW-0804">Transcription</keyword>
<dbReference type="InterPro" id="IPR036388">
    <property type="entry name" value="WH-like_DNA-bd_sf"/>
</dbReference>
<dbReference type="RefSeq" id="WP_161941923.1">
    <property type="nucleotide sequence ID" value="NZ_DUQN01000039.1"/>
</dbReference>
<dbReference type="InterPro" id="IPR013325">
    <property type="entry name" value="RNA_pol_sigma_r2"/>
</dbReference>
<gene>
    <name evidence="7" type="ORF">ING2E5A_0292</name>
</gene>
<proteinExistence type="inferred from homology"/>
<dbReference type="GO" id="GO:0016987">
    <property type="term" value="F:sigma factor activity"/>
    <property type="evidence" value="ECO:0007669"/>
    <property type="project" value="UniProtKB-KW"/>
</dbReference>
<dbReference type="KEGG" id="pmuc:ING2E5A_0292"/>
<dbReference type="SUPFAM" id="SSF88946">
    <property type="entry name" value="Sigma2 domain of RNA polymerase sigma factors"/>
    <property type="match status" value="1"/>
</dbReference>
<keyword evidence="2" id="KW-0805">Transcription regulation</keyword>
<organism evidence="7 8">
    <name type="scientific">Petrimonas mucosa</name>
    <dbReference type="NCBI Taxonomy" id="1642646"/>
    <lineage>
        <taxon>Bacteria</taxon>
        <taxon>Pseudomonadati</taxon>
        <taxon>Bacteroidota</taxon>
        <taxon>Bacteroidia</taxon>
        <taxon>Bacteroidales</taxon>
        <taxon>Dysgonomonadaceae</taxon>
        <taxon>Petrimonas</taxon>
    </lineage>
</organism>
<dbReference type="InterPro" id="IPR014284">
    <property type="entry name" value="RNA_pol_sigma-70_dom"/>
</dbReference>
<protein>
    <submittedName>
        <fullName evidence="7">RNA polymerase ECF-type sigma factor</fullName>
    </submittedName>
</protein>
<evidence type="ECO:0000256" key="4">
    <source>
        <dbReference type="ARBA" id="ARBA00023163"/>
    </source>
</evidence>
<evidence type="ECO:0000256" key="3">
    <source>
        <dbReference type="ARBA" id="ARBA00023082"/>
    </source>
</evidence>
<feature type="domain" description="RNA polymerase sigma factor 70 region 4 type 2" evidence="6">
    <location>
        <begin position="110"/>
        <end position="161"/>
    </location>
</feature>
<sequence length="172" mass="20274">MNRDDFEIIYLKYYNVLRIFACRIVGDDSAAEDIIQDVFAELWSNRMSLDFSKSIKPYLYRAVHNRSLDFLKLSDNKNVTISNQEDLLEQILYTTFTSHDELSFNDIESYILECVDQLPERCKEVFLLSRHDNLKNREIAEKLKISIKTVEKHISSALQTLSNHLKKRGYRS</sequence>
<dbReference type="PANTHER" id="PTHR43133:SF46">
    <property type="entry name" value="RNA POLYMERASE SIGMA-70 FACTOR ECF SUBFAMILY"/>
    <property type="match status" value="1"/>
</dbReference>
<dbReference type="InterPro" id="IPR007627">
    <property type="entry name" value="RNA_pol_sigma70_r2"/>
</dbReference>
<evidence type="ECO:0000313" key="8">
    <source>
        <dbReference type="Proteomes" id="UP000178485"/>
    </source>
</evidence>
<dbReference type="EMBL" id="LT608328">
    <property type="protein sequence ID" value="SCM55368.1"/>
    <property type="molecule type" value="Genomic_DNA"/>
</dbReference>
<comment type="similarity">
    <text evidence="1">Belongs to the sigma-70 factor family. ECF subfamily.</text>
</comment>
<feature type="domain" description="RNA polymerase sigma-70 region 2" evidence="5">
    <location>
        <begin position="10"/>
        <end position="72"/>
    </location>
</feature>
<evidence type="ECO:0000259" key="5">
    <source>
        <dbReference type="Pfam" id="PF04542"/>
    </source>
</evidence>
<keyword evidence="3" id="KW-0731">Sigma factor</keyword>
<dbReference type="STRING" id="1642646.ING2E5A_0292"/>
<evidence type="ECO:0000259" key="6">
    <source>
        <dbReference type="Pfam" id="PF08281"/>
    </source>
</evidence>
<dbReference type="InterPro" id="IPR039425">
    <property type="entry name" value="RNA_pol_sigma-70-like"/>
</dbReference>
<reference evidence="7 8" key="1">
    <citation type="submission" date="2016-08" db="EMBL/GenBank/DDBJ databases">
        <authorList>
            <person name="Seilhamer J.J."/>
        </authorList>
    </citation>
    <scope>NUCLEOTIDE SEQUENCE [LARGE SCALE GENOMIC DNA]</scope>
    <source>
        <strain evidence="7">ING2-E5A</strain>
    </source>
</reference>
<evidence type="ECO:0000256" key="2">
    <source>
        <dbReference type="ARBA" id="ARBA00023015"/>
    </source>
</evidence>
<dbReference type="Pfam" id="PF08281">
    <property type="entry name" value="Sigma70_r4_2"/>
    <property type="match status" value="1"/>
</dbReference>
<dbReference type="NCBIfam" id="TIGR02985">
    <property type="entry name" value="Sig70_bacteroi1"/>
    <property type="match status" value="1"/>
</dbReference>
<dbReference type="GO" id="GO:0003677">
    <property type="term" value="F:DNA binding"/>
    <property type="evidence" value="ECO:0007669"/>
    <property type="project" value="InterPro"/>
</dbReference>